<evidence type="ECO:0000313" key="9">
    <source>
        <dbReference type="Proteomes" id="UP000886741"/>
    </source>
</evidence>
<keyword evidence="4" id="KW-0732">Signal</keyword>
<dbReference type="Proteomes" id="UP000886741">
    <property type="component" value="Unassembled WGS sequence"/>
</dbReference>
<evidence type="ECO:0000256" key="5">
    <source>
        <dbReference type="ARBA" id="ARBA00022764"/>
    </source>
</evidence>
<dbReference type="GO" id="GO:0042121">
    <property type="term" value="P:alginic acid biosynthetic process"/>
    <property type="evidence" value="ECO:0007669"/>
    <property type="project" value="UniProtKB-KW"/>
</dbReference>
<evidence type="ECO:0000256" key="1">
    <source>
        <dbReference type="ARBA" id="ARBA00004418"/>
    </source>
</evidence>
<reference evidence="8" key="2">
    <citation type="journal article" date="2021" name="PeerJ">
        <title>Extensive microbial diversity within the chicken gut microbiome revealed by metagenomics and culture.</title>
        <authorList>
            <person name="Gilroy R."/>
            <person name="Ravi A."/>
            <person name="Getino M."/>
            <person name="Pursley I."/>
            <person name="Horton D.L."/>
            <person name="Alikhan N.F."/>
            <person name="Baker D."/>
            <person name="Gharbi K."/>
            <person name="Hall N."/>
            <person name="Watson M."/>
            <person name="Adriaenssens E.M."/>
            <person name="Foster-Nyarko E."/>
            <person name="Jarju S."/>
            <person name="Secka A."/>
            <person name="Antonio M."/>
            <person name="Oren A."/>
            <person name="Chaudhuri R.R."/>
            <person name="La Ragione R."/>
            <person name="Hildebrand F."/>
            <person name="Pallen M.J."/>
        </authorList>
    </citation>
    <scope>NUCLEOTIDE SEQUENCE</scope>
    <source>
        <strain evidence="8">ChiBcec16-1751</strain>
    </source>
</reference>
<keyword evidence="3" id="KW-0808">Transferase</keyword>
<comment type="caution">
    <text evidence="8">The sequence shown here is derived from an EMBL/GenBank/DDBJ whole genome shotgun (WGS) entry which is preliminary data.</text>
</comment>
<evidence type="ECO:0000256" key="6">
    <source>
        <dbReference type="ARBA" id="ARBA00022841"/>
    </source>
</evidence>
<dbReference type="EMBL" id="DVJJ01000007">
    <property type="protein sequence ID" value="HIS63780.1"/>
    <property type="molecule type" value="Genomic_DNA"/>
</dbReference>
<protein>
    <recommendedName>
        <fullName evidence="7">AlgX/AlgJ SGNH hydrolase-like domain-containing protein</fullName>
    </recommendedName>
</protein>
<dbReference type="GO" id="GO:0042597">
    <property type="term" value="C:periplasmic space"/>
    <property type="evidence" value="ECO:0007669"/>
    <property type="project" value="UniProtKB-SubCell"/>
</dbReference>
<evidence type="ECO:0000256" key="4">
    <source>
        <dbReference type="ARBA" id="ARBA00022729"/>
    </source>
</evidence>
<keyword evidence="5" id="KW-0574">Periplasm</keyword>
<accession>A0A9D1F824</accession>
<dbReference type="AlphaFoldDB" id="A0A9D1F824"/>
<reference evidence="8" key="1">
    <citation type="submission" date="2020-10" db="EMBL/GenBank/DDBJ databases">
        <authorList>
            <person name="Gilroy R."/>
        </authorList>
    </citation>
    <scope>NUCLEOTIDE SEQUENCE</scope>
    <source>
        <strain evidence="8">ChiBcec16-1751</strain>
    </source>
</reference>
<evidence type="ECO:0000256" key="2">
    <source>
        <dbReference type="ARBA" id="ARBA00005182"/>
    </source>
</evidence>
<dbReference type="InterPro" id="IPR031811">
    <property type="entry name" value="ALGX/ALGJ_SGNH-like"/>
</dbReference>
<feature type="domain" description="AlgX/AlgJ SGNH hydrolase-like" evidence="7">
    <location>
        <begin position="150"/>
        <end position="261"/>
    </location>
</feature>
<name>A0A9D1F824_9FIRM</name>
<evidence type="ECO:0000313" key="8">
    <source>
        <dbReference type="EMBL" id="HIS63780.1"/>
    </source>
</evidence>
<proteinExistence type="predicted"/>
<organism evidence="8 9">
    <name type="scientific">Candidatus Avoscillospira avistercoris</name>
    <dbReference type="NCBI Taxonomy" id="2840707"/>
    <lineage>
        <taxon>Bacteria</taxon>
        <taxon>Bacillati</taxon>
        <taxon>Bacillota</taxon>
        <taxon>Clostridia</taxon>
        <taxon>Eubacteriales</taxon>
        <taxon>Oscillospiraceae</taxon>
        <taxon>Oscillospiraceae incertae sedis</taxon>
        <taxon>Candidatus Avoscillospira</taxon>
    </lineage>
</organism>
<evidence type="ECO:0000259" key="7">
    <source>
        <dbReference type="Pfam" id="PF16822"/>
    </source>
</evidence>
<sequence>MAKKPFTSIISWLFLVAVLLAFCSIAARAVIKEVLIEGLGMDNALTQKAFPAGDGGGKVQVTGDDGSTDWSLTYPFQEQSATVRVSFLQELENRVTEAEAALTDYCKQMLPYYDTLVTQTSAMQEKIGWNITAYPEYNAIAQVTGDYYATVLEKQDMTENIRSVSLLQEYCESLGTGFLYVQAPYKICKYTDNVVGDFSNENADALVAGLEAEGVAHIDMREEIHNAGYDHHSLFFVTDSHWKPRTGLWATGVIAQRLNDLYGCDIPLTYFEQDQYTAQVYEDWFLGSQGKRLTLARANPEDIELLYPTYPTDLRFYAPALGVDLTGDFSVVYDMKHIETKNYMYLTPYSAYAHSDSAVVRYENHLAPNDTKILLIKDSFANVVAPFLSQGVAQLDLLDLRYFNGSVETYIAETQPDVVMVLYNPGNLKEIDWDTHLSTFDFR</sequence>
<dbReference type="GO" id="GO:0016740">
    <property type="term" value="F:transferase activity"/>
    <property type="evidence" value="ECO:0007669"/>
    <property type="project" value="UniProtKB-KW"/>
</dbReference>
<evidence type="ECO:0000256" key="3">
    <source>
        <dbReference type="ARBA" id="ARBA00022679"/>
    </source>
</evidence>
<keyword evidence="6" id="KW-0016">Alginate biosynthesis</keyword>
<comment type="subcellular location">
    <subcellularLocation>
        <location evidence="1">Periplasm</location>
    </subcellularLocation>
</comment>
<dbReference type="Pfam" id="PF16822">
    <property type="entry name" value="ALGX"/>
    <property type="match status" value="1"/>
</dbReference>
<gene>
    <name evidence="8" type="ORF">IAA83_00230</name>
</gene>
<comment type="pathway">
    <text evidence="2">Glycan biosynthesis; alginate biosynthesis.</text>
</comment>